<dbReference type="AlphaFoldDB" id="A0A915BZF8"/>
<dbReference type="InterPro" id="IPR050440">
    <property type="entry name" value="Laminin/Netrin_ECM"/>
</dbReference>
<evidence type="ECO:0000256" key="5">
    <source>
        <dbReference type="ARBA" id="ARBA00022737"/>
    </source>
</evidence>
<feature type="domain" description="Laminin EGF-like" evidence="11">
    <location>
        <begin position="112"/>
        <end position="179"/>
    </location>
</feature>
<dbReference type="InterPro" id="IPR056863">
    <property type="entry name" value="LMN_ATRN_NET-like_EGF"/>
</dbReference>
<evidence type="ECO:0000313" key="13">
    <source>
        <dbReference type="Proteomes" id="UP000887569"/>
    </source>
</evidence>
<evidence type="ECO:0000256" key="4">
    <source>
        <dbReference type="ARBA" id="ARBA00022729"/>
    </source>
</evidence>
<dbReference type="SUPFAM" id="SSF57196">
    <property type="entry name" value="EGF/Laminin"/>
    <property type="match status" value="2"/>
</dbReference>
<evidence type="ECO:0000259" key="12">
    <source>
        <dbReference type="PROSITE" id="PS51117"/>
    </source>
</evidence>
<dbReference type="GO" id="GO:0005201">
    <property type="term" value="F:extracellular matrix structural constituent"/>
    <property type="evidence" value="ECO:0007669"/>
    <property type="project" value="TreeGrafter"/>
</dbReference>
<dbReference type="Proteomes" id="UP000887569">
    <property type="component" value="Unplaced"/>
</dbReference>
<dbReference type="InterPro" id="IPR008211">
    <property type="entry name" value="Laminin_N"/>
</dbReference>
<dbReference type="FunFam" id="2.10.25.10:FF:000069">
    <property type="entry name" value="Laminin subunit alpha 1"/>
    <property type="match status" value="1"/>
</dbReference>
<dbReference type="Pfam" id="PF00053">
    <property type="entry name" value="EGF_laminin"/>
    <property type="match status" value="1"/>
</dbReference>
<dbReference type="GO" id="GO:0009888">
    <property type="term" value="P:tissue development"/>
    <property type="evidence" value="ECO:0007669"/>
    <property type="project" value="TreeGrafter"/>
</dbReference>
<evidence type="ECO:0000313" key="14">
    <source>
        <dbReference type="WBParaSite" id="PgR072X_g039_t04"/>
    </source>
</evidence>
<keyword evidence="2" id="KW-0964">Secreted</keyword>
<accession>A0A915BZF8</accession>
<evidence type="ECO:0000256" key="9">
    <source>
        <dbReference type="ARBA" id="ARBA00023292"/>
    </source>
</evidence>
<dbReference type="PANTHER" id="PTHR10574:SF406">
    <property type="entry name" value="LAMININ SUBUNIT ALPHA 5"/>
    <property type="match status" value="1"/>
</dbReference>
<evidence type="ECO:0000256" key="3">
    <source>
        <dbReference type="ARBA" id="ARBA00022530"/>
    </source>
</evidence>
<dbReference type="PROSITE" id="PS50027">
    <property type="entry name" value="EGF_LAM_2"/>
    <property type="match status" value="1"/>
</dbReference>
<dbReference type="GO" id="GO:0007411">
    <property type="term" value="P:axon guidance"/>
    <property type="evidence" value="ECO:0007669"/>
    <property type="project" value="TreeGrafter"/>
</dbReference>
<evidence type="ECO:0000256" key="6">
    <source>
        <dbReference type="ARBA" id="ARBA00022869"/>
    </source>
</evidence>
<reference evidence="14" key="1">
    <citation type="submission" date="2022-11" db="UniProtKB">
        <authorList>
            <consortium name="WormBaseParasite"/>
        </authorList>
    </citation>
    <scope>IDENTIFICATION</scope>
</reference>
<protein>
    <submittedName>
        <fullName evidence="14">Laminin-like protein epi-1</fullName>
    </submittedName>
</protein>
<dbReference type="WBParaSite" id="PgR072X_g039_t04">
    <property type="protein sequence ID" value="PgR072X_g039_t04"/>
    <property type="gene ID" value="PgR072X_g039"/>
</dbReference>
<evidence type="ECO:0000256" key="7">
    <source>
        <dbReference type="ARBA" id="ARBA00023157"/>
    </source>
</evidence>
<organism evidence="13 14">
    <name type="scientific">Parascaris univalens</name>
    <name type="common">Nematode worm</name>
    <dbReference type="NCBI Taxonomy" id="6257"/>
    <lineage>
        <taxon>Eukaryota</taxon>
        <taxon>Metazoa</taxon>
        <taxon>Ecdysozoa</taxon>
        <taxon>Nematoda</taxon>
        <taxon>Chromadorea</taxon>
        <taxon>Rhabditida</taxon>
        <taxon>Spirurina</taxon>
        <taxon>Ascaridomorpha</taxon>
        <taxon>Ascaridoidea</taxon>
        <taxon>Ascarididae</taxon>
        <taxon>Parascaris</taxon>
    </lineage>
</organism>
<sequence length="179" mass="20627">LNFSHSIVLQNFSRATNVRLRLLRTKTLHGHLMDVTRRNDPTVTRRYFYAIKEIFMGGRCVCNGHADTCDILDVRRPRTLLCRCEHNTCGDQCQICCPGFEQKKWQRAKEACNCHGHSEHCEYDADLDQNHLSLDIHGNYEGGGRCLNCRDNTEGINCNKCAPGYFRPRGKFWNDTDVC</sequence>
<name>A0A915BZF8_PARUN</name>
<evidence type="ECO:0000256" key="1">
    <source>
        <dbReference type="ARBA" id="ARBA00004302"/>
    </source>
</evidence>
<keyword evidence="9 10" id="KW-0424">Laminin EGF-like domain</keyword>
<keyword evidence="8" id="KW-0325">Glycoprotein</keyword>
<dbReference type="GO" id="GO:0005604">
    <property type="term" value="C:basement membrane"/>
    <property type="evidence" value="ECO:0007669"/>
    <property type="project" value="UniProtKB-SubCell"/>
</dbReference>
<comment type="caution">
    <text evidence="10">Lacks conserved residue(s) required for the propagation of feature annotation.</text>
</comment>
<proteinExistence type="predicted"/>
<keyword evidence="3" id="KW-0272">Extracellular matrix</keyword>
<dbReference type="CDD" id="cd00055">
    <property type="entry name" value="EGF_Lam"/>
    <property type="match status" value="2"/>
</dbReference>
<comment type="subcellular location">
    <subcellularLocation>
        <location evidence="1">Secreted</location>
        <location evidence="1">Extracellular space</location>
        <location evidence="1">Extracellular matrix</location>
        <location evidence="1">Basement membrane</location>
    </subcellularLocation>
</comment>
<keyword evidence="5" id="KW-0677">Repeat</keyword>
<evidence type="ECO:0000256" key="8">
    <source>
        <dbReference type="ARBA" id="ARBA00023180"/>
    </source>
</evidence>
<dbReference type="PANTHER" id="PTHR10574">
    <property type="entry name" value="NETRIN/LAMININ-RELATED"/>
    <property type="match status" value="1"/>
</dbReference>
<keyword evidence="7 10" id="KW-1015">Disulfide bond</keyword>
<dbReference type="InterPro" id="IPR002049">
    <property type="entry name" value="LE_dom"/>
</dbReference>
<dbReference type="SMART" id="SM00180">
    <property type="entry name" value="EGF_Lam"/>
    <property type="match status" value="2"/>
</dbReference>
<dbReference type="PROSITE" id="PS01248">
    <property type="entry name" value="EGF_LAM_1"/>
    <property type="match status" value="1"/>
</dbReference>
<feature type="domain" description="Laminin N-terminal" evidence="12">
    <location>
        <begin position="1"/>
        <end position="59"/>
    </location>
</feature>
<evidence type="ECO:0000259" key="11">
    <source>
        <dbReference type="PROSITE" id="PS50027"/>
    </source>
</evidence>
<feature type="disulfide bond" evidence="10">
    <location>
        <begin position="149"/>
        <end position="158"/>
    </location>
</feature>
<dbReference type="GO" id="GO:0009887">
    <property type="term" value="P:animal organ morphogenesis"/>
    <property type="evidence" value="ECO:0007669"/>
    <property type="project" value="TreeGrafter"/>
</dbReference>
<dbReference type="Pfam" id="PF00055">
    <property type="entry name" value="Laminin_N"/>
    <property type="match status" value="1"/>
</dbReference>
<keyword evidence="6" id="KW-0084">Basement membrane</keyword>
<keyword evidence="4" id="KW-0732">Signal</keyword>
<dbReference type="Pfam" id="PF24973">
    <property type="entry name" value="EGF_LMN_ATRN"/>
    <property type="match status" value="1"/>
</dbReference>
<dbReference type="Gene3D" id="2.10.25.10">
    <property type="entry name" value="Laminin"/>
    <property type="match status" value="1"/>
</dbReference>
<evidence type="ECO:0000256" key="10">
    <source>
        <dbReference type="PROSITE-ProRule" id="PRU00460"/>
    </source>
</evidence>
<evidence type="ECO:0000256" key="2">
    <source>
        <dbReference type="ARBA" id="ARBA00022525"/>
    </source>
</evidence>
<keyword evidence="13" id="KW-1185">Reference proteome</keyword>
<dbReference type="Gene3D" id="2.60.120.260">
    <property type="entry name" value="Galactose-binding domain-like"/>
    <property type="match status" value="1"/>
</dbReference>
<dbReference type="PROSITE" id="PS51117">
    <property type="entry name" value="LAMININ_NTER"/>
    <property type="match status" value="1"/>
</dbReference>